<gene>
    <name evidence="1" type="ORF">GCM10025789_21670</name>
</gene>
<name>A0ABP9FGX7_9ACTN</name>
<dbReference type="Proteomes" id="UP001501521">
    <property type="component" value="Unassembled WGS sequence"/>
</dbReference>
<reference evidence="2" key="1">
    <citation type="journal article" date="2019" name="Int. J. Syst. Evol. Microbiol.">
        <title>The Global Catalogue of Microorganisms (GCM) 10K type strain sequencing project: providing services to taxonomists for standard genome sequencing and annotation.</title>
        <authorList>
            <consortium name="The Broad Institute Genomics Platform"/>
            <consortium name="The Broad Institute Genome Sequencing Center for Infectious Disease"/>
            <person name="Wu L."/>
            <person name="Ma J."/>
        </authorList>
    </citation>
    <scope>NUCLEOTIDE SEQUENCE [LARGE SCALE GENOMIC DNA]</scope>
    <source>
        <strain evidence="2">JCM 19125</strain>
    </source>
</reference>
<evidence type="ECO:0008006" key="3">
    <source>
        <dbReference type="Google" id="ProtNLM"/>
    </source>
</evidence>
<comment type="caution">
    <text evidence="1">The sequence shown here is derived from an EMBL/GenBank/DDBJ whole genome shotgun (WGS) entry which is preliminary data.</text>
</comment>
<organism evidence="1 2">
    <name type="scientific">Tessaracoccus lubricantis</name>
    <dbReference type="NCBI Taxonomy" id="545543"/>
    <lineage>
        <taxon>Bacteria</taxon>
        <taxon>Bacillati</taxon>
        <taxon>Actinomycetota</taxon>
        <taxon>Actinomycetes</taxon>
        <taxon>Propionibacteriales</taxon>
        <taxon>Propionibacteriaceae</taxon>
        <taxon>Tessaracoccus</taxon>
    </lineage>
</organism>
<proteinExistence type="predicted"/>
<evidence type="ECO:0000313" key="2">
    <source>
        <dbReference type="Proteomes" id="UP001501521"/>
    </source>
</evidence>
<protein>
    <recommendedName>
        <fullName evidence="3">Alpha/beta hydrolase</fullName>
    </recommendedName>
</protein>
<keyword evidence="2" id="KW-1185">Reference proteome</keyword>
<dbReference type="RefSeq" id="WP_345582722.1">
    <property type="nucleotide sequence ID" value="NZ_BAABLV010000035.1"/>
</dbReference>
<accession>A0ABP9FGX7</accession>
<dbReference type="EMBL" id="BAABLV010000035">
    <property type="protein sequence ID" value="GAA4902587.1"/>
    <property type="molecule type" value="Genomic_DNA"/>
</dbReference>
<evidence type="ECO:0000313" key="1">
    <source>
        <dbReference type="EMBL" id="GAA4902587.1"/>
    </source>
</evidence>
<sequence length="317" mass="34674">MITWVLGGAVLVVAAFVLLSPLESLRWWADKGQAEIAATFEQLPTEGLRPSESTAFVVYLSGVGVLGGDALSDRERAWLDAVGERVPSAEIVSDVFPYAVDNRGLLQRATMGLWKLLDWTRRHWHWNPVHNLINVRNIAQVLVSADPRYGPTFNIGLAQEIWRALQRHGYRPGSGAPVTLMGLSGGAQMALGAGWFLHALQVPVSMISIGGIFGDDPGLDRMRHVWHLTGTADHAHLLGTIAFPGRWPTAPMSPWGRAKREGRVSFHTIGPMGHDGTNGYYGRRAVDAEGRSHFELTRDAVVEILTTECGRFSTQGA</sequence>